<proteinExistence type="predicted"/>
<sequence length="114" mass="12887">MSAYSRVKPTRNATVSRSSMFKFPAIPSLRQMFSQMTEETGRSNVVKEARKEVNNKKVKSSPPLSQTRKRKHKKLTPVVEEKVNAKKNLPPLKGTRKNPSAVAIGGKRRKSCHR</sequence>
<dbReference type="AlphaFoldDB" id="A0A6C0ATV0"/>
<accession>A0A6C0ATV0</accession>
<feature type="region of interest" description="Disordered" evidence="1">
    <location>
        <begin position="52"/>
        <end position="114"/>
    </location>
</feature>
<dbReference type="EMBL" id="MN740804">
    <property type="protein sequence ID" value="QHS82721.1"/>
    <property type="molecule type" value="Genomic_DNA"/>
</dbReference>
<evidence type="ECO:0000256" key="1">
    <source>
        <dbReference type="SAM" id="MobiDB-lite"/>
    </source>
</evidence>
<organism evidence="2">
    <name type="scientific">viral metagenome</name>
    <dbReference type="NCBI Taxonomy" id="1070528"/>
    <lineage>
        <taxon>unclassified sequences</taxon>
        <taxon>metagenomes</taxon>
        <taxon>organismal metagenomes</taxon>
    </lineage>
</organism>
<evidence type="ECO:0000313" key="2">
    <source>
        <dbReference type="EMBL" id="QHS82721.1"/>
    </source>
</evidence>
<name>A0A6C0ATV0_9ZZZZ</name>
<protein>
    <submittedName>
        <fullName evidence="2">Uncharacterized protein</fullName>
    </submittedName>
</protein>
<reference evidence="2" key="1">
    <citation type="journal article" date="2020" name="Nature">
        <title>Giant virus diversity and host interactions through global metagenomics.</title>
        <authorList>
            <person name="Schulz F."/>
            <person name="Roux S."/>
            <person name="Paez-Espino D."/>
            <person name="Jungbluth S."/>
            <person name="Walsh D.A."/>
            <person name="Denef V.J."/>
            <person name="McMahon K.D."/>
            <person name="Konstantinidis K.T."/>
            <person name="Eloe-Fadrosh E.A."/>
            <person name="Kyrpides N.C."/>
            <person name="Woyke T."/>
        </authorList>
    </citation>
    <scope>NUCLEOTIDE SEQUENCE</scope>
    <source>
        <strain evidence="2">GVMAG-S-1101171-111</strain>
    </source>
</reference>